<proteinExistence type="predicted"/>
<reference evidence="1 2" key="1">
    <citation type="submission" date="2020-09" db="EMBL/GenBank/DDBJ databases">
        <title>De no assembly of potato wild relative species, Solanum commersonii.</title>
        <authorList>
            <person name="Cho K."/>
        </authorList>
    </citation>
    <scope>NUCLEOTIDE SEQUENCE [LARGE SCALE GENOMIC DNA]</scope>
    <source>
        <strain evidence="1">LZ3.2</strain>
        <tissue evidence="1">Leaf</tissue>
    </source>
</reference>
<protein>
    <submittedName>
        <fullName evidence="1">Uncharacterized protein</fullName>
    </submittedName>
</protein>
<gene>
    <name evidence="1" type="ORF">H5410_027836</name>
</gene>
<name>A0A9J5Z313_SOLCO</name>
<dbReference type="EMBL" id="JACXVP010000005">
    <property type="protein sequence ID" value="KAG5606344.1"/>
    <property type="molecule type" value="Genomic_DNA"/>
</dbReference>
<accession>A0A9J5Z313</accession>
<dbReference type="AlphaFoldDB" id="A0A9J5Z313"/>
<keyword evidence="2" id="KW-1185">Reference proteome</keyword>
<comment type="caution">
    <text evidence="1">The sequence shown here is derived from an EMBL/GenBank/DDBJ whole genome shotgun (WGS) entry which is preliminary data.</text>
</comment>
<evidence type="ECO:0000313" key="1">
    <source>
        <dbReference type="EMBL" id="KAG5606344.1"/>
    </source>
</evidence>
<organism evidence="1 2">
    <name type="scientific">Solanum commersonii</name>
    <name type="common">Commerson's wild potato</name>
    <name type="synonym">Commerson's nightshade</name>
    <dbReference type="NCBI Taxonomy" id="4109"/>
    <lineage>
        <taxon>Eukaryota</taxon>
        <taxon>Viridiplantae</taxon>
        <taxon>Streptophyta</taxon>
        <taxon>Embryophyta</taxon>
        <taxon>Tracheophyta</taxon>
        <taxon>Spermatophyta</taxon>
        <taxon>Magnoliopsida</taxon>
        <taxon>eudicotyledons</taxon>
        <taxon>Gunneridae</taxon>
        <taxon>Pentapetalae</taxon>
        <taxon>asterids</taxon>
        <taxon>lamiids</taxon>
        <taxon>Solanales</taxon>
        <taxon>Solanaceae</taxon>
        <taxon>Solanoideae</taxon>
        <taxon>Solaneae</taxon>
        <taxon>Solanum</taxon>
    </lineage>
</organism>
<sequence>MLEGAKSMGAGAATMLQRELLSWEEEKWERAEREQSKFQWWAVFTVPFHWLFLGKSHSNQSQGATQVVVIERADAA</sequence>
<dbReference type="Proteomes" id="UP000824120">
    <property type="component" value="Chromosome 5"/>
</dbReference>
<evidence type="ECO:0000313" key="2">
    <source>
        <dbReference type="Proteomes" id="UP000824120"/>
    </source>
</evidence>